<evidence type="ECO:0000313" key="3">
    <source>
        <dbReference type="Proteomes" id="UP000600139"/>
    </source>
</evidence>
<protein>
    <submittedName>
        <fullName evidence="2">Uncharacterized protein</fullName>
    </submittedName>
</protein>
<dbReference type="EMBL" id="JAENIK010000011">
    <property type="protein sequence ID" value="MBK1816852.1"/>
    <property type="molecule type" value="Genomic_DNA"/>
</dbReference>
<dbReference type="Proteomes" id="UP000600139">
    <property type="component" value="Unassembled WGS sequence"/>
</dbReference>
<comment type="caution">
    <text evidence="2">The sequence shown here is derived from an EMBL/GenBank/DDBJ whole genome shotgun (WGS) entry which is preliminary data.</text>
</comment>
<keyword evidence="3" id="KW-1185">Reference proteome</keyword>
<accession>A0A934R4N0</accession>
<organism evidence="2 3">
    <name type="scientific">Luteolibacter yonseiensis</name>
    <dbReference type="NCBI Taxonomy" id="1144680"/>
    <lineage>
        <taxon>Bacteria</taxon>
        <taxon>Pseudomonadati</taxon>
        <taxon>Verrucomicrobiota</taxon>
        <taxon>Verrucomicrobiia</taxon>
        <taxon>Verrucomicrobiales</taxon>
        <taxon>Verrucomicrobiaceae</taxon>
        <taxon>Luteolibacter</taxon>
    </lineage>
</organism>
<feature type="region of interest" description="Disordered" evidence="1">
    <location>
        <begin position="94"/>
        <end position="113"/>
    </location>
</feature>
<gene>
    <name evidence="2" type="ORF">JIN84_14600</name>
</gene>
<name>A0A934R4N0_9BACT</name>
<dbReference type="RefSeq" id="WP_200351777.1">
    <property type="nucleotide sequence ID" value="NZ_BAABHZ010000006.1"/>
</dbReference>
<sequence>MTQPSFKPPTVEQGVNALLEDAKRGACERYQHYESLVRQSPGKAVLVSVAAGYLLHRLPVRSLLVSQVRLVTALAPPTLLAFGAAKLCEFLQHQGSARQPADDNPDGGNLNPS</sequence>
<dbReference type="AlphaFoldDB" id="A0A934R4N0"/>
<evidence type="ECO:0000256" key="1">
    <source>
        <dbReference type="SAM" id="MobiDB-lite"/>
    </source>
</evidence>
<evidence type="ECO:0000313" key="2">
    <source>
        <dbReference type="EMBL" id="MBK1816852.1"/>
    </source>
</evidence>
<reference evidence="2" key="1">
    <citation type="submission" date="2021-01" db="EMBL/GenBank/DDBJ databases">
        <title>Modified the classification status of verrucomicrobia.</title>
        <authorList>
            <person name="Feng X."/>
        </authorList>
    </citation>
    <scope>NUCLEOTIDE SEQUENCE</scope>
    <source>
        <strain evidence="2">JCM 18052</strain>
    </source>
</reference>
<proteinExistence type="predicted"/>